<dbReference type="InterPro" id="IPR011907">
    <property type="entry name" value="RNase_III"/>
</dbReference>
<keyword evidence="8" id="KW-0460">Magnesium</keyword>
<feature type="domain" description="DRBM" evidence="9">
    <location>
        <begin position="162"/>
        <end position="230"/>
    </location>
</feature>
<dbReference type="SUPFAM" id="SSF54768">
    <property type="entry name" value="dsRNA-binding domain-like"/>
    <property type="match status" value="1"/>
</dbReference>
<evidence type="ECO:0000256" key="5">
    <source>
        <dbReference type="ARBA" id="ARBA00022759"/>
    </source>
</evidence>
<dbReference type="InterPro" id="IPR036389">
    <property type="entry name" value="RNase_III_sf"/>
</dbReference>
<evidence type="ECO:0000256" key="2">
    <source>
        <dbReference type="ARBA" id="ARBA00010183"/>
    </source>
</evidence>
<dbReference type="EMBL" id="JBBNPP010000001">
    <property type="protein sequence ID" value="MEQ3345903.1"/>
    <property type="molecule type" value="Genomic_DNA"/>
</dbReference>
<dbReference type="NCBIfam" id="TIGR02191">
    <property type="entry name" value="RNaseIII"/>
    <property type="match status" value="1"/>
</dbReference>
<dbReference type="Proteomes" id="UP001491691">
    <property type="component" value="Unassembled WGS sequence"/>
</dbReference>
<feature type="binding site" evidence="8">
    <location>
        <position position="48"/>
    </location>
    <ligand>
        <name>Mg(2+)</name>
        <dbReference type="ChEBI" id="CHEBI:18420"/>
    </ligand>
</feature>
<dbReference type="PROSITE" id="PS50137">
    <property type="entry name" value="DS_RBD"/>
    <property type="match status" value="1"/>
</dbReference>
<dbReference type="SUPFAM" id="SSF69065">
    <property type="entry name" value="RNase III domain-like"/>
    <property type="match status" value="1"/>
</dbReference>
<dbReference type="PANTHER" id="PTHR11207">
    <property type="entry name" value="RIBONUCLEASE III"/>
    <property type="match status" value="1"/>
</dbReference>
<proteinExistence type="inferred from homology"/>
<dbReference type="Pfam" id="PF00035">
    <property type="entry name" value="dsrm"/>
    <property type="match status" value="1"/>
</dbReference>
<dbReference type="GO" id="GO:0004525">
    <property type="term" value="F:ribonuclease III activity"/>
    <property type="evidence" value="ECO:0007669"/>
    <property type="project" value="UniProtKB-EC"/>
</dbReference>
<evidence type="ECO:0000256" key="7">
    <source>
        <dbReference type="ARBA" id="ARBA00022884"/>
    </source>
</evidence>
<sequence>MSKLNLKVLEKKLNYTFKDIKLLKKALTHSSYVNENNMKSYESNERLEYLGDAVLGLVIGEYFYKNFPKDLEGSLTKMRAESVNEKVLFYISKKLSLGNAIEFGKGEIKNGGRTRESTSADALEALIGAIYLDSNFDNAKRIVLNLFQDFLEEDSYKLFNIDFKTKLQEEVQKSGKKAEYKLVREEGPDNDKTFYTELFLDEVLVGRGKGKTKKESQQEAARYAFERRGKCQREI</sequence>
<evidence type="ECO:0000256" key="1">
    <source>
        <dbReference type="ARBA" id="ARBA00000109"/>
    </source>
</evidence>
<dbReference type="InterPro" id="IPR000999">
    <property type="entry name" value="RNase_III_dom"/>
</dbReference>
<evidence type="ECO:0000259" key="9">
    <source>
        <dbReference type="PROSITE" id="PS50137"/>
    </source>
</evidence>
<dbReference type="PROSITE" id="PS50142">
    <property type="entry name" value="RNASE_3_2"/>
    <property type="match status" value="1"/>
</dbReference>
<feature type="binding site" evidence="8">
    <location>
        <position position="124"/>
    </location>
    <ligand>
        <name>Mg(2+)</name>
        <dbReference type="ChEBI" id="CHEBI:18420"/>
    </ligand>
</feature>
<evidence type="ECO:0000256" key="4">
    <source>
        <dbReference type="ARBA" id="ARBA00022722"/>
    </source>
</evidence>
<keyword evidence="8" id="KW-0698">rRNA processing</keyword>
<reference evidence="11 12" key="1">
    <citation type="submission" date="2024-04" db="EMBL/GenBank/DDBJ databases">
        <title>Human intestinal bacterial collection.</title>
        <authorList>
            <person name="Pauvert C."/>
            <person name="Hitch T.C.A."/>
            <person name="Clavel T."/>
        </authorList>
    </citation>
    <scope>NUCLEOTIDE SEQUENCE [LARGE SCALE GENOMIC DNA]</scope>
    <source>
        <strain evidence="11 12">CLA-SR-H019</strain>
    </source>
</reference>
<dbReference type="CDD" id="cd00593">
    <property type="entry name" value="RIBOc"/>
    <property type="match status" value="1"/>
</dbReference>
<protein>
    <recommendedName>
        <fullName evidence="8">Ribonuclease 3</fullName>
        <ecNumber evidence="8">3.1.26.3</ecNumber>
    </recommendedName>
    <alternativeName>
        <fullName evidence="8">Ribonuclease III</fullName>
        <shortName evidence="8">RNase III</shortName>
    </alternativeName>
</protein>
<dbReference type="HAMAP" id="MF_00104">
    <property type="entry name" value="RNase_III"/>
    <property type="match status" value="1"/>
</dbReference>
<comment type="subcellular location">
    <subcellularLocation>
        <location evidence="8">Cytoplasm</location>
    </subcellularLocation>
</comment>
<keyword evidence="5 8" id="KW-0255">Endonuclease</keyword>
<keyword evidence="8" id="KW-0819">tRNA processing</keyword>
<comment type="catalytic activity">
    <reaction evidence="1 8">
        <text>Endonucleolytic cleavage to 5'-phosphomonoester.</text>
        <dbReference type="EC" id="3.1.26.3"/>
    </reaction>
</comment>
<feature type="active site" evidence="8">
    <location>
        <position position="52"/>
    </location>
</feature>
<feature type="active site" evidence="8">
    <location>
        <position position="124"/>
    </location>
</feature>
<evidence type="ECO:0000256" key="8">
    <source>
        <dbReference type="HAMAP-Rule" id="MF_00104"/>
    </source>
</evidence>
<keyword evidence="12" id="KW-1185">Reference proteome</keyword>
<keyword evidence="4 8" id="KW-0540">Nuclease</keyword>
<keyword evidence="3 8" id="KW-0507">mRNA processing</keyword>
<evidence type="ECO:0000313" key="12">
    <source>
        <dbReference type="Proteomes" id="UP001491691"/>
    </source>
</evidence>
<keyword evidence="7 8" id="KW-0694">RNA-binding</keyword>
<dbReference type="InterPro" id="IPR014720">
    <property type="entry name" value="dsRBD_dom"/>
</dbReference>
<dbReference type="Pfam" id="PF14622">
    <property type="entry name" value="Ribonucleas_3_3"/>
    <property type="match status" value="1"/>
</dbReference>
<keyword evidence="8" id="KW-0479">Metal-binding</keyword>
<comment type="function">
    <text evidence="8">Digests double-stranded RNA. Involved in the processing of primary rRNA transcript to yield the immediate precursors to the large and small rRNAs (23S and 16S). Processes some mRNAs, and tRNAs when they are encoded in the rRNA operon. Processes pre-crRNA and tracrRNA of type II CRISPR loci if present in the organism.</text>
</comment>
<comment type="caution">
    <text evidence="11">The sequence shown here is derived from an EMBL/GenBank/DDBJ whole genome shotgun (WGS) entry which is preliminary data.</text>
</comment>
<organism evidence="11 12">
    <name type="scientific">Peptoniphilus senegalensis</name>
    <dbReference type="NCBI Taxonomy" id="1465757"/>
    <lineage>
        <taxon>Bacteria</taxon>
        <taxon>Bacillati</taxon>
        <taxon>Bacillota</taxon>
        <taxon>Tissierellia</taxon>
        <taxon>Tissierellales</taxon>
        <taxon>Peptoniphilaceae</taxon>
        <taxon>Peptoniphilus</taxon>
    </lineage>
</organism>
<accession>A0ABV1J0B6</accession>
<comment type="similarity">
    <text evidence="2">Belongs to the ribonuclease III family.</text>
</comment>
<feature type="domain" description="RNase III" evidence="10">
    <location>
        <begin position="6"/>
        <end position="135"/>
    </location>
</feature>
<dbReference type="SMART" id="SM00358">
    <property type="entry name" value="DSRM"/>
    <property type="match status" value="1"/>
</dbReference>
<dbReference type="Gene3D" id="3.30.160.20">
    <property type="match status" value="1"/>
</dbReference>
<evidence type="ECO:0000256" key="6">
    <source>
        <dbReference type="ARBA" id="ARBA00022801"/>
    </source>
</evidence>
<dbReference type="SMART" id="SM00535">
    <property type="entry name" value="RIBOc"/>
    <property type="match status" value="1"/>
</dbReference>
<dbReference type="RefSeq" id="WP_019107096.1">
    <property type="nucleotide sequence ID" value="NZ_CABKRY010000001.1"/>
</dbReference>
<comment type="subunit">
    <text evidence="8">Homodimer.</text>
</comment>
<dbReference type="EC" id="3.1.26.3" evidence="8"/>
<dbReference type="PROSITE" id="PS00517">
    <property type="entry name" value="RNASE_3_1"/>
    <property type="match status" value="1"/>
</dbReference>
<keyword evidence="8" id="KW-0699">rRNA-binding</keyword>
<evidence type="ECO:0000256" key="3">
    <source>
        <dbReference type="ARBA" id="ARBA00022664"/>
    </source>
</evidence>
<name>A0ABV1J0B6_9FIRM</name>
<dbReference type="CDD" id="cd10845">
    <property type="entry name" value="DSRM_RNAse_III_family"/>
    <property type="match status" value="1"/>
</dbReference>
<feature type="binding site" evidence="8">
    <location>
        <position position="121"/>
    </location>
    <ligand>
        <name>Mg(2+)</name>
        <dbReference type="ChEBI" id="CHEBI:18420"/>
    </ligand>
</feature>
<evidence type="ECO:0000259" key="10">
    <source>
        <dbReference type="PROSITE" id="PS50142"/>
    </source>
</evidence>
<keyword evidence="6 8" id="KW-0378">Hydrolase</keyword>
<evidence type="ECO:0000313" key="11">
    <source>
        <dbReference type="EMBL" id="MEQ3345903.1"/>
    </source>
</evidence>
<dbReference type="PANTHER" id="PTHR11207:SF0">
    <property type="entry name" value="RIBONUCLEASE 3"/>
    <property type="match status" value="1"/>
</dbReference>
<keyword evidence="8" id="KW-0963">Cytoplasm</keyword>
<dbReference type="Gene3D" id="1.10.1520.10">
    <property type="entry name" value="Ribonuclease III domain"/>
    <property type="match status" value="1"/>
</dbReference>
<gene>
    <name evidence="8 11" type="primary">rnc</name>
    <name evidence="11" type="ORF">AAA073_00475</name>
</gene>
<comment type="cofactor">
    <cofactor evidence="8">
        <name>Mg(2+)</name>
        <dbReference type="ChEBI" id="CHEBI:18420"/>
    </cofactor>
</comment>